<dbReference type="EMBL" id="KN833010">
    <property type="protein sequence ID" value="KIM79403.1"/>
    <property type="molecule type" value="Genomic_DNA"/>
</dbReference>
<accession>A0A0C3AZH1</accession>
<reference evidence="1 2" key="1">
    <citation type="submission" date="2014-04" db="EMBL/GenBank/DDBJ databases">
        <authorList>
            <consortium name="DOE Joint Genome Institute"/>
            <person name="Kuo A."/>
            <person name="Tarkka M."/>
            <person name="Buscot F."/>
            <person name="Kohler A."/>
            <person name="Nagy L.G."/>
            <person name="Floudas D."/>
            <person name="Copeland A."/>
            <person name="Barry K.W."/>
            <person name="Cichocki N."/>
            <person name="Veneault-Fourrey C."/>
            <person name="LaButti K."/>
            <person name="Lindquist E.A."/>
            <person name="Lipzen A."/>
            <person name="Lundell T."/>
            <person name="Morin E."/>
            <person name="Murat C."/>
            <person name="Sun H."/>
            <person name="Tunlid A."/>
            <person name="Henrissat B."/>
            <person name="Grigoriev I.V."/>
            <person name="Hibbett D.S."/>
            <person name="Martin F."/>
            <person name="Nordberg H.P."/>
            <person name="Cantor M.N."/>
            <person name="Hua S.X."/>
        </authorList>
    </citation>
    <scope>NUCLEOTIDE SEQUENCE [LARGE SCALE GENOMIC DNA]</scope>
    <source>
        <strain evidence="1 2">F 1598</strain>
    </source>
</reference>
<name>A0A0C3AZH1_PILCF</name>
<dbReference type="InParanoid" id="A0A0C3AZH1"/>
<dbReference type="HOGENOM" id="CLU_1098852_0_0_1"/>
<keyword evidence="2" id="KW-1185">Reference proteome</keyword>
<organism evidence="1 2">
    <name type="scientific">Piloderma croceum (strain F 1598)</name>
    <dbReference type="NCBI Taxonomy" id="765440"/>
    <lineage>
        <taxon>Eukaryota</taxon>
        <taxon>Fungi</taxon>
        <taxon>Dikarya</taxon>
        <taxon>Basidiomycota</taxon>
        <taxon>Agaricomycotina</taxon>
        <taxon>Agaricomycetes</taxon>
        <taxon>Agaricomycetidae</taxon>
        <taxon>Atheliales</taxon>
        <taxon>Atheliaceae</taxon>
        <taxon>Piloderma</taxon>
    </lineage>
</organism>
<reference evidence="2" key="2">
    <citation type="submission" date="2015-01" db="EMBL/GenBank/DDBJ databases">
        <title>Evolutionary Origins and Diversification of the Mycorrhizal Mutualists.</title>
        <authorList>
            <consortium name="DOE Joint Genome Institute"/>
            <consortium name="Mycorrhizal Genomics Consortium"/>
            <person name="Kohler A."/>
            <person name="Kuo A."/>
            <person name="Nagy L.G."/>
            <person name="Floudas D."/>
            <person name="Copeland A."/>
            <person name="Barry K.W."/>
            <person name="Cichocki N."/>
            <person name="Veneault-Fourrey C."/>
            <person name="LaButti K."/>
            <person name="Lindquist E.A."/>
            <person name="Lipzen A."/>
            <person name="Lundell T."/>
            <person name="Morin E."/>
            <person name="Murat C."/>
            <person name="Riley R."/>
            <person name="Ohm R."/>
            <person name="Sun H."/>
            <person name="Tunlid A."/>
            <person name="Henrissat B."/>
            <person name="Grigoriev I.V."/>
            <person name="Hibbett D.S."/>
            <person name="Martin F."/>
        </authorList>
    </citation>
    <scope>NUCLEOTIDE SEQUENCE [LARGE SCALE GENOMIC DNA]</scope>
    <source>
        <strain evidence="2">F 1598</strain>
    </source>
</reference>
<sequence>MPRKRKNRSSTKSSADMDYASAPTLKEYIWKELTTIIQRHSTEPLHDKDLSGPAMKRFKSKIRSEWQCFVHLADNSELPEPSDTAIVDELHRAALTVALAISNPYQTDWDVTRLADRVKNSCKFDEDVSIENASLAKYFNNPELGNLELPATILDRFGRIMVWYLPSIFSSHRMTDLNGGTKALRPRLDSMMQLCGKSDKSSWRNSAFCPPPDGGEFGAGVLNMSPGWFQQLQDVSLLYIF</sequence>
<evidence type="ECO:0000313" key="2">
    <source>
        <dbReference type="Proteomes" id="UP000054166"/>
    </source>
</evidence>
<dbReference type="Proteomes" id="UP000054166">
    <property type="component" value="Unassembled WGS sequence"/>
</dbReference>
<dbReference type="AlphaFoldDB" id="A0A0C3AZH1"/>
<dbReference type="OrthoDB" id="2644149at2759"/>
<gene>
    <name evidence="1" type="ORF">PILCRDRAFT_10524</name>
</gene>
<evidence type="ECO:0000313" key="1">
    <source>
        <dbReference type="EMBL" id="KIM79403.1"/>
    </source>
</evidence>
<protein>
    <submittedName>
        <fullName evidence="1">Uncharacterized protein</fullName>
    </submittedName>
</protein>
<proteinExistence type="predicted"/>